<dbReference type="Proteomes" id="UP000827450">
    <property type="component" value="Segment"/>
</dbReference>
<name>A0AC61TP97_9CAUD</name>
<sequence>MALFKRSNQSEVNMKIKCTMSNTDALTVGKIYDVTPAEEGFSPTVKHDNKGFYYLNGKDNLSILVVKAVIAEFEAVE</sequence>
<keyword evidence="2" id="KW-1185">Reference proteome</keyword>
<evidence type="ECO:0000313" key="1">
    <source>
        <dbReference type="EMBL" id="UGO52135.1"/>
    </source>
</evidence>
<evidence type="ECO:0000313" key="2">
    <source>
        <dbReference type="Proteomes" id="UP000827450"/>
    </source>
</evidence>
<gene>
    <name evidence="1" type="ORF">BROOKSBY_76</name>
</gene>
<organism evidence="1 2">
    <name type="scientific">Citrobacter phage vB_CfrD_Brooksby</name>
    <dbReference type="NCBI Taxonomy" id="2902661"/>
    <lineage>
        <taxon>Viruses</taxon>
        <taxon>Duplodnaviria</taxon>
        <taxon>Heunggongvirae</taxon>
        <taxon>Uroviricota</taxon>
        <taxon>Caudoviricetes</taxon>
        <taxon>Drexlerviridae</taxon>
        <taxon>Tempevirinae</taxon>
        <taxon>Tlsvirus</taxon>
        <taxon>Tlsvirus brooksby</taxon>
    </lineage>
</organism>
<proteinExistence type="predicted"/>
<dbReference type="EMBL" id="OL539443">
    <property type="protein sequence ID" value="UGO52135.1"/>
    <property type="molecule type" value="Genomic_DNA"/>
</dbReference>
<accession>A0AC61TP97</accession>
<protein>
    <submittedName>
        <fullName evidence="1">Uncharacterized protein</fullName>
    </submittedName>
</protein>
<reference evidence="1" key="1">
    <citation type="submission" date="2021-10" db="EMBL/GenBank/DDBJ databases">
        <authorList>
            <person name="Gordon B."/>
            <person name="Gurecki A."/>
            <person name="Flor S."/>
            <person name="Thompson D.W."/>
            <person name="Grose J.H."/>
        </authorList>
    </citation>
    <scope>NUCLEOTIDE SEQUENCE</scope>
</reference>